<dbReference type="EMBL" id="JACHEA010000001">
    <property type="protein sequence ID" value="MBB5339559.1"/>
    <property type="molecule type" value="Genomic_DNA"/>
</dbReference>
<accession>A0ACC5NYA4</accession>
<protein>
    <submittedName>
        <fullName evidence="1">Uncharacterized protein</fullName>
    </submittedName>
</protein>
<sequence>MAHASFNGLRVLSLESRRAKEVEKLIRTYGGEPIVVPSMREVGLESNEHVLEFAAKLLAGNYDLILFMTGVGVRAMLEIVQTRYDRDEFLAALRKVKIAARGAKPSSVLRDLKIAVDVTSEEPSTLHSFQKKISENSETPSAASSTVPASTTSTWPSRRTSASQKRDPSSSASNPSTPSTTVSSTAPPQSMDKSKTHKTSAKSSAPQPLVSSSLPLSSRFKVSARRKLFYGRARKCSSVDYCLSTTYSTGMRRIKLTGAVKSILERRLKETAS</sequence>
<evidence type="ECO:0000313" key="2">
    <source>
        <dbReference type="Proteomes" id="UP000569005"/>
    </source>
</evidence>
<name>A0ACC5NYA4_9BACT</name>
<gene>
    <name evidence="1" type="ORF">HDF13_001892</name>
</gene>
<proteinExistence type="predicted"/>
<reference evidence="1" key="1">
    <citation type="submission" date="2020-08" db="EMBL/GenBank/DDBJ databases">
        <title>Genomic Encyclopedia of Type Strains, Phase IV (KMG-V): Genome sequencing to study the core and pangenomes of soil and plant-associated prokaryotes.</title>
        <authorList>
            <person name="Whitman W."/>
        </authorList>
    </citation>
    <scope>NUCLEOTIDE SEQUENCE</scope>
    <source>
        <strain evidence="1">M8UP15</strain>
    </source>
</reference>
<organism evidence="1 2">
    <name type="scientific">Tunturiibacter gelidiferens</name>
    <dbReference type="NCBI Taxonomy" id="3069689"/>
    <lineage>
        <taxon>Bacteria</taxon>
        <taxon>Pseudomonadati</taxon>
        <taxon>Acidobacteriota</taxon>
        <taxon>Terriglobia</taxon>
        <taxon>Terriglobales</taxon>
        <taxon>Acidobacteriaceae</taxon>
        <taxon>Tunturiibacter</taxon>
    </lineage>
</organism>
<evidence type="ECO:0000313" key="1">
    <source>
        <dbReference type="EMBL" id="MBB5339559.1"/>
    </source>
</evidence>
<keyword evidence="2" id="KW-1185">Reference proteome</keyword>
<dbReference type="Proteomes" id="UP000569005">
    <property type="component" value="Unassembled WGS sequence"/>
</dbReference>
<comment type="caution">
    <text evidence="1">The sequence shown here is derived from an EMBL/GenBank/DDBJ whole genome shotgun (WGS) entry which is preliminary data.</text>
</comment>